<evidence type="ECO:0000313" key="1">
    <source>
        <dbReference type="EMBL" id="TCN53868.1"/>
    </source>
</evidence>
<reference evidence="1 2" key="1">
    <citation type="journal article" date="2015" name="Stand. Genomic Sci.">
        <title>Genomic Encyclopedia of Bacterial and Archaeal Type Strains, Phase III: the genomes of soil and plant-associated and newly described type strains.</title>
        <authorList>
            <person name="Whitman W.B."/>
            <person name="Woyke T."/>
            <person name="Klenk H.P."/>
            <person name="Zhou Y."/>
            <person name="Lilburn T.G."/>
            <person name="Beck B.J."/>
            <person name="De Vos P."/>
            <person name="Vandamme P."/>
            <person name="Eisen J.A."/>
            <person name="Garrity G."/>
            <person name="Hugenholtz P."/>
            <person name="Kyrpides N.C."/>
        </authorList>
    </citation>
    <scope>NUCLEOTIDE SEQUENCE [LARGE SCALE GENOMIC DNA]</scope>
    <source>
        <strain evidence="1 2">P5626</strain>
    </source>
</reference>
<keyword evidence="2" id="KW-1185">Reference proteome</keyword>
<proteinExistence type="predicted"/>
<comment type="caution">
    <text evidence="1">The sequence shown here is derived from an EMBL/GenBank/DDBJ whole genome shotgun (WGS) entry which is preliminary data.</text>
</comment>
<name>A0ABY2AV09_9FLAO</name>
<dbReference type="RefSeq" id="WP_162304651.1">
    <property type="nucleotide sequence ID" value="NZ_QWDN01000008.1"/>
</dbReference>
<evidence type="ECO:0000313" key="2">
    <source>
        <dbReference type="Proteomes" id="UP000295270"/>
    </source>
</evidence>
<organism evidence="1 2">
    <name type="scientific">Flavobacterium circumlabens</name>
    <dbReference type="NCBI Taxonomy" id="2133765"/>
    <lineage>
        <taxon>Bacteria</taxon>
        <taxon>Pseudomonadati</taxon>
        <taxon>Bacteroidota</taxon>
        <taxon>Flavobacteriia</taxon>
        <taxon>Flavobacteriales</taxon>
        <taxon>Flavobacteriaceae</taxon>
        <taxon>Flavobacterium</taxon>
    </lineage>
</organism>
<gene>
    <name evidence="1" type="ORF">EV142_108173</name>
</gene>
<sequence length="173" mass="19165">MKTLIAVNFALGNKIIPQEIQKDENSGIEGNYKTKSYGLLTLLLAQSSVGNDTVTSAHFVGSYVTDKTAIYLTSISKSLTYSGTVTLTGNSELPSTFIDAAYINNSPNKLTNNGKITISDIRLPEINPDFEKIFEQTQGLKTALKDVEKPKDSLFYNSFFFITERLVNFFVKI</sequence>
<accession>A0ABY2AV09</accession>
<protein>
    <submittedName>
        <fullName evidence="1">Uncharacterized protein</fullName>
    </submittedName>
</protein>
<dbReference type="EMBL" id="SLWA01000008">
    <property type="protein sequence ID" value="TCN53868.1"/>
    <property type="molecule type" value="Genomic_DNA"/>
</dbReference>
<dbReference type="Proteomes" id="UP000295270">
    <property type="component" value="Unassembled WGS sequence"/>
</dbReference>